<sequence length="83" mass="9311">MNIIQHLVNKKLNNMTGPDLLKLSKEYNISITVEQAQQVSVLIKGQNINIYNDAERLALIQKIAKVTSPVTAQQVNTLLQKLL</sequence>
<dbReference type="InterPro" id="IPR020277">
    <property type="entry name" value="DUF2624"/>
</dbReference>
<keyword evidence="2" id="KW-1185">Reference proteome</keyword>
<dbReference type="RefSeq" id="WP_124563372.1">
    <property type="nucleotide sequence ID" value="NZ_JARRRY010000001.1"/>
</dbReference>
<dbReference type="EMBL" id="JARULN010000002">
    <property type="protein sequence ID" value="MDG5753269.1"/>
    <property type="molecule type" value="Genomic_DNA"/>
</dbReference>
<gene>
    <name evidence="1" type="ORF">P6P90_04555</name>
</gene>
<accession>A0ABT6H1I6</accession>
<comment type="caution">
    <text evidence="1">The sequence shown here is derived from an EMBL/GenBank/DDBJ whole genome shotgun (WGS) entry which is preliminary data.</text>
</comment>
<dbReference type="Proteomes" id="UP001218246">
    <property type="component" value="Unassembled WGS sequence"/>
</dbReference>
<organism evidence="1 2">
    <name type="scientific">Ectobacillus antri</name>
    <dbReference type="NCBI Taxonomy" id="2486280"/>
    <lineage>
        <taxon>Bacteria</taxon>
        <taxon>Bacillati</taxon>
        <taxon>Bacillota</taxon>
        <taxon>Bacilli</taxon>
        <taxon>Bacillales</taxon>
        <taxon>Bacillaceae</taxon>
        <taxon>Ectobacillus</taxon>
    </lineage>
</organism>
<protein>
    <submittedName>
        <fullName evidence="1">DUF2624 domain-containing protein</fullName>
    </submittedName>
</protein>
<evidence type="ECO:0000313" key="2">
    <source>
        <dbReference type="Proteomes" id="UP001218246"/>
    </source>
</evidence>
<evidence type="ECO:0000313" key="1">
    <source>
        <dbReference type="EMBL" id="MDG5753269.1"/>
    </source>
</evidence>
<proteinExistence type="predicted"/>
<name>A0ABT6H1I6_9BACI</name>
<reference evidence="1 2" key="1">
    <citation type="submission" date="2023-04" db="EMBL/GenBank/DDBJ databases">
        <title>Ectobacillus antri isolated from activated sludge.</title>
        <authorList>
            <person name="Yan P."/>
            <person name="Liu X."/>
        </authorList>
    </citation>
    <scope>NUCLEOTIDE SEQUENCE [LARGE SCALE GENOMIC DNA]</scope>
    <source>
        <strain evidence="1 2">C18H</strain>
    </source>
</reference>
<dbReference type="Pfam" id="PF11116">
    <property type="entry name" value="DUF2624"/>
    <property type="match status" value="1"/>
</dbReference>